<protein>
    <submittedName>
        <fullName evidence="2 3">Uncharacterized protein</fullName>
    </submittedName>
</protein>
<dbReference type="GO" id="GO:0005524">
    <property type="term" value="F:ATP binding"/>
    <property type="evidence" value="ECO:0007669"/>
    <property type="project" value="InterPro"/>
</dbReference>
<evidence type="ECO:0000313" key="3">
    <source>
        <dbReference type="EnsemblFungi" id="PTTG_30821-t43_1-p1"/>
    </source>
</evidence>
<dbReference type="Proteomes" id="UP000005240">
    <property type="component" value="Unassembled WGS sequence"/>
</dbReference>
<feature type="non-terminal residue" evidence="2">
    <location>
        <position position="165"/>
    </location>
</feature>
<reference evidence="2" key="2">
    <citation type="submission" date="2016-05" db="EMBL/GenBank/DDBJ databases">
        <title>Comparative analysis highlights variable genome content of wheat rusts and divergence of the mating loci.</title>
        <authorList>
            <person name="Cuomo C.A."/>
            <person name="Bakkeren G."/>
            <person name="Szabo L."/>
            <person name="Khalil H."/>
            <person name="Joly D."/>
            <person name="Goldberg J."/>
            <person name="Young S."/>
            <person name="Zeng Q."/>
            <person name="Fellers J."/>
        </authorList>
    </citation>
    <scope>NUCLEOTIDE SEQUENCE [LARGE SCALE GENOMIC DNA]</scope>
    <source>
        <strain evidence="2">1-1 BBBD Race 1</strain>
    </source>
</reference>
<dbReference type="OrthoDB" id="10264585at2759"/>
<evidence type="ECO:0000256" key="1">
    <source>
        <dbReference type="SAM" id="MobiDB-lite"/>
    </source>
</evidence>
<proteinExistence type="predicted"/>
<sequence length="165" mass="18354">MAITHSDLATSEMMLQKMLELQIQIPLIDVFPKNKRVLELSSQELGASAYHKYDIETWIPGLGRWGEITDEIVFAWEILPTEFPTLSHRTSIPRSLQPQTVRITNPGGSGIRSKVHRLCPDPCTGNQDSGEGNPESKPVPSQRGSDKPAYVHTHNTTAAAMPWLI</sequence>
<reference evidence="3" key="4">
    <citation type="submission" date="2025-05" db="UniProtKB">
        <authorList>
            <consortium name="EnsemblFungi"/>
        </authorList>
    </citation>
    <scope>IDENTIFICATION</scope>
    <source>
        <strain evidence="3">isolate 1-1 / race 1 (BBBD)</strain>
    </source>
</reference>
<evidence type="ECO:0000313" key="2">
    <source>
        <dbReference type="EMBL" id="OAV85066.1"/>
    </source>
</evidence>
<accession>A0A180FX82</accession>
<feature type="region of interest" description="Disordered" evidence="1">
    <location>
        <begin position="121"/>
        <end position="151"/>
    </location>
</feature>
<reference evidence="3 4" key="3">
    <citation type="journal article" date="2017" name="G3 (Bethesda)">
        <title>Comparative analysis highlights variable genome content of wheat rusts and divergence of the mating loci.</title>
        <authorList>
            <person name="Cuomo C.A."/>
            <person name="Bakkeren G."/>
            <person name="Khalil H.B."/>
            <person name="Panwar V."/>
            <person name="Joly D."/>
            <person name="Linning R."/>
            <person name="Sakthikumar S."/>
            <person name="Song X."/>
            <person name="Adiconis X."/>
            <person name="Fan L."/>
            <person name="Goldberg J.M."/>
            <person name="Levin J.Z."/>
            <person name="Young S."/>
            <person name="Zeng Q."/>
            <person name="Anikster Y."/>
            <person name="Bruce M."/>
            <person name="Wang M."/>
            <person name="Yin C."/>
            <person name="McCallum B."/>
            <person name="Szabo L.J."/>
            <person name="Hulbert S."/>
            <person name="Chen X."/>
            <person name="Fellers J.P."/>
        </authorList>
    </citation>
    <scope>NUCLEOTIDE SEQUENCE</scope>
    <source>
        <strain evidence="4">Isolate 1-1 / race 1 (BBBD)</strain>
        <strain evidence="3">isolate 1-1 / race 1 (BBBD)</strain>
    </source>
</reference>
<dbReference type="PANTHER" id="PTHR11778">
    <property type="entry name" value="SERYL-TRNA SYNTHETASE"/>
    <property type="match status" value="1"/>
</dbReference>
<dbReference type="InterPro" id="IPR045864">
    <property type="entry name" value="aa-tRNA-synth_II/BPL/LPL"/>
</dbReference>
<dbReference type="EnsemblFungi" id="PTTG_30821-t43_1">
    <property type="protein sequence ID" value="PTTG_30821-t43_1-p1"/>
    <property type="gene ID" value="PTTG_30821"/>
</dbReference>
<name>A0A180FX82_PUCT1</name>
<gene>
    <name evidence="2" type="ORF">PTTG_30821</name>
</gene>
<dbReference type="EMBL" id="ADAS02007490">
    <property type="protein sequence ID" value="OAV85066.1"/>
    <property type="molecule type" value="Genomic_DNA"/>
</dbReference>
<evidence type="ECO:0000313" key="4">
    <source>
        <dbReference type="Proteomes" id="UP000005240"/>
    </source>
</evidence>
<dbReference type="GO" id="GO:0004828">
    <property type="term" value="F:serine-tRNA ligase activity"/>
    <property type="evidence" value="ECO:0007669"/>
    <property type="project" value="InterPro"/>
</dbReference>
<dbReference type="STRING" id="630390.A0A180FX82"/>
<keyword evidence="4" id="KW-1185">Reference proteome</keyword>
<organism evidence="2">
    <name type="scientific">Puccinia triticina (isolate 1-1 / race 1 (BBBD))</name>
    <name type="common">Brown leaf rust fungus</name>
    <dbReference type="NCBI Taxonomy" id="630390"/>
    <lineage>
        <taxon>Eukaryota</taxon>
        <taxon>Fungi</taxon>
        <taxon>Dikarya</taxon>
        <taxon>Basidiomycota</taxon>
        <taxon>Pucciniomycotina</taxon>
        <taxon>Pucciniomycetes</taxon>
        <taxon>Pucciniales</taxon>
        <taxon>Pucciniaceae</taxon>
        <taxon>Puccinia</taxon>
    </lineage>
</organism>
<dbReference type="GO" id="GO:0006434">
    <property type="term" value="P:seryl-tRNA aminoacylation"/>
    <property type="evidence" value="ECO:0007669"/>
    <property type="project" value="InterPro"/>
</dbReference>
<reference evidence="2" key="1">
    <citation type="submission" date="2009-11" db="EMBL/GenBank/DDBJ databases">
        <authorList>
            <consortium name="The Broad Institute Genome Sequencing Platform"/>
            <person name="Ward D."/>
            <person name="Feldgarden M."/>
            <person name="Earl A."/>
            <person name="Young S.K."/>
            <person name="Zeng Q."/>
            <person name="Koehrsen M."/>
            <person name="Alvarado L."/>
            <person name="Berlin A."/>
            <person name="Bochicchio J."/>
            <person name="Borenstein D."/>
            <person name="Chapman S.B."/>
            <person name="Chen Z."/>
            <person name="Engels R."/>
            <person name="Freedman E."/>
            <person name="Gellesch M."/>
            <person name="Goldberg J."/>
            <person name="Griggs A."/>
            <person name="Gujja S."/>
            <person name="Heilman E."/>
            <person name="Heiman D."/>
            <person name="Hepburn T."/>
            <person name="Howarth C."/>
            <person name="Jen D."/>
            <person name="Larson L."/>
            <person name="Lewis B."/>
            <person name="Mehta T."/>
            <person name="Park D."/>
            <person name="Pearson M."/>
            <person name="Roberts A."/>
            <person name="Saif S."/>
            <person name="Shea T."/>
            <person name="Shenoy N."/>
            <person name="Sisk P."/>
            <person name="Stolte C."/>
            <person name="Sykes S."/>
            <person name="Thomson T."/>
            <person name="Walk T."/>
            <person name="White J."/>
            <person name="Yandava C."/>
            <person name="Izard J."/>
            <person name="Baranova O.V."/>
            <person name="Blanton J.M."/>
            <person name="Tanner A.C."/>
            <person name="Dewhirst F.E."/>
            <person name="Haas B."/>
            <person name="Nusbaum C."/>
            <person name="Birren B."/>
        </authorList>
    </citation>
    <scope>NUCLEOTIDE SEQUENCE [LARGE SCALE GENOMIC DNA]</scope>
    <source>
        <strain evidence="2">1-1 BBBD Race 1</strain>
    </source>
</reference>
<dbReference type="VEuPathDB" id="FungiDB:PTTG_30821"/>
<dbReference type="InterPro" id="IPR002317">
    <property type="entry name" value="Ser-tRNA-ligase_type_1"/>
</dbReference>
<dbReference type="AlphaFoldDB" id="A0A180FX82"/>
<dbReference type="Gene3D" id="3.30.930.10">
    <property type="entry name" value="Bira Bifunctional Protein, Domain 2"/>
    <property type="match status" value="1"/>
</dbReference>
<dbReference type="SUPFAM" id="SSF55681">
    <property type="entry name" value="Class II aaRS and biotin synthetases"/>
    <property type="match status" value="1"/>
</dbReference>